<reference evidence="8" key="1">
    <citation type="submission" date="2021-01" db="EMBL/GenBank/DDBJ databases">
        <title>Genome sequence of strain Noviherbaspirillum sp. DKR-6.</title>
        <authorList>
            <person name="Chaudhary D.K."/>
        </authorList>
    </citation>
    <scope>NUCLEOTIDE SEQUENCE</scope>
    <source>
        <strain evidence="8">DKR-6</strain>
    </source>
</reference>
<evidence type="ECO:0000256" key="6">
    <source>
        <dbReference type="SAM" id="Phobius"/>
    </source>
</evidence>
<feature type="transmembrane region" description="Helical" evidence="6">
    <location>
        <begin position="25"/>
        <end position="47"/>
    </location>
</feature>
<keyword evidence="3 6" id="KW-0812">Transmembrane</keyword>
<feature type="transmembrane region" description="Helical" evidence="6">
    <location>
        <begin position="229"/>
        <end position="247"/>
    </location>
</feature>
<dbReference type="GO" id="GO:0016020">
    <property type="term" value="C:membrane"/>
    <property type="evidence" value="ECO:0007669"/>
    <property type="project" value="UniProtKB-SubCell"/>
</dbReference>
<dbReference type="Pfam" id="PF03600">
    <property type="entry name" value="CitMHS"/>
    <property type="match status" value="1"/>
</dbReference>
<evidence type="ECO:0000256" key="1">
    <source>
        <dbReference type="ARBA" id="ARBA00004141"/>
    </source>
</evidence>
<keyword evidence="4 6" id="KW-1133">Transmembrane helix</keyword>
<feature type="domain" description="Citrate transporter-like" evidence="7">
    <location>
        <begin position="30"/>
        <end position="314"/>
    </location>
</feature>
<sequence>MAEANAAPQAGLLHGLFLALRRDRLFQILLLGLVLLAFVTPSAIVHYPRMVDWPTIATLGGLLTLTKGVETSGYLPRVARKLVGMMPNERALALFLVATTGLLSTVLTNDVALFVMVPLTLTLARAGVPLGRLVIFEAMAANAGSTATPIGNPQNLFLWQLSGTPFSEFLLAMLPLAAALMLALACLTLLAFSSKPLKFDADGTAHDTDRRLLTVALLLYPPFLILTDLHHPLAALLLVALPFLILWRRVLAQVDWALILIFILMFIDLRQVANLPALREWIAHWHPEHTPQLFLLGVGASQLISNVPAAILLAEYSKDWKTIAFAVDAGGFGLIIGSLANIIALRMAPERGIWLRFHAWSLPFLAAAAGIAWWLR</sequence>
<comment type="caution">
    <text evidence="8">The sequence shown here is derived from an EMBL/GenBank/DDBJ whole genome shotgun (WGS) entry which is preliminary data.</text>
</comment>
<dbReference type="PANTHER" id="PTHR43568:SF1">
    <property type="entry name" value="P PROTEIN"/>
    <property type="match status" value="1"/>
</dbReference>
<dbReference type="RefSeq" id="WP_200590920.1">
    <property type="nucleotide sequence ID" value="NZ_JAEPBG010000002.1"/>
</dbReference>
<dbReference type="GO" id="GO:0055085">
    <property type="term" value="P:transmembrane transport"/>
    <property type="evidence" value="ECO:0007669"/>
    <property type="project" value="InterPro"/>
</dbReference>
<evidence type="ECO:0000256" key="3">
    <source>
        <dbReference type="ARBA" id="ARBA00022692"/>
    </source>
</evidence>
<keyword evidence="9" id="KW-1185">Reference proteome</keyword>
<evidence type="ECO:0000256" key="5">
    <source>
        <dbReference type="ARBA" id="ARBA00023136"/>
    </source>
</evidence>
<gene>
    <name evidence="8" type="ORF">JJB74_05965</name>
</gene>
<protein>
    <submittedName>
        <fullName evidence="8">Anion transporter</fullName>
    </submittedName>
</protein>
<feature type="transmembrane region" description="Helical" evidence="6">
    <location>
        <begin position="169"/>
        <end position="192"/>
    </location>
</feature>
<dbReference type="InterPro" id="IPR004680">
    <property type="entry name" value="Cit_transptr-like_dom"/>
</dbReference>
<keyword evidence="5 6" id="KW-0472">Membrane</keyword>
<evidence type="ECO:0000256" key="2">
    <source>
        <dbReference type="ARBA" id="ARBA00022448"/>
    </source>
</evidence>
<evidence type="ECO:0000256" key="4">
    <source>
        <dbReference type="ARBA" id="ARBA00022989"/>
    </source>
</evidence>
<name>A0A934SRH1_9BURK</name>
<feature type="transmembrane region" description="Helical" evidence="6">
    <location>
        <begin position="357"/>
        <end position="375"/>
    </location>
</feature>
<evidence type="ECO:0000259" key="7">
    <source>
        <dbReference type="Pfam" id="PF03600"/>
    </source>
</evidence>
<dbReference type="InterPro" id="IPR051475">
    <property type="entry name" value="Diverse_Ion_Transporter"/>
</dbReference>
<organism evidence="8 9">
    <name type="scientific">Noviherbaspirillum pedocola</name>
    <dbReference type="NCBI Taxonomy" id="2801341"/>
    <lineage>
        <taxon>Bacteria</taxon>
        <taxon>Pseudomonadati</taxon>
        <taxon>Pseudomonadota</taxon>
        <taxon>Betaproteobacteria</taxon>
        <taxon>Burkholderiales</taxon>
        <taxon>Oxalobacteraceae</taxon>
        <taxon>Noviherbaspirillum</taxon>
    </lineage>
</organism>
<dbReference type="AlphaFoldDB" id="A0A934SRH1"/>
<feature type="transmembrane region" description="Helical" evidence="6">
    <location>
        <begin position="293"/>
        <end position="313"/>
    </location>
</feature>
<keyword evidence="2" id="KW-0813">Transport</keyword>
<feature type="transmembrane region" description="Helical" evidence="6">
    <location>
        <begin position="254"/>
        <end position="273"/>
    </location>
</feature>
<dbReference type="PANTHER" id="PTHR43568">
    <property type="entry name" value="P PROTEIN"/>
    <property type="match status" value="1"/>
</dbReference>
<feature type="transmembrane region" description="Helical" evidence="6">
    <location>
        <begin position="91"/>
        <end position="107"/>
    </location>
</feature>
<proteinExistence type="predicted"/>
<evidence type="ECO:0000313" key="8">
    <source>
        <dbReference type="EMBL" id="MBK4734150.1"/>
    </source>
</evidence>
<comment type="subcellular location">
    <subcellularLocation>
        <location evidence="1">Membrane</location>
        <topology evidence="1">Multi-pass membrane protein</topology>
    </subcellularLocation>
</comment>
<feature type="transmembrane region" description="Helical" evidence="6">
    <location>
        <begin position="325"/>
        <end position="345"/>
    </location>
</feature>
<dbReference type="EMBL" id="JAEPBG010000002">
    <property type="protein sequence ID" value="MBK4734150.1"/>
    <property type="molecule type" value="Genomic_DNA"/>
</dbReference>
<accession>A0A934SRH1</accession>
<evidence type="ECO:0000313" key="9">
    <source>
        <dbReference type="Proteomes" id="UP000622890"/>
    </source>
</evidence>
<dbReference type="Proteomes" id="UP000622890">
    <property type="component" value="Unassembled WGS sequence"/>
</dbReference>